<sequence>MDRISWDDSSGQTSNYSINPASQSSSYSGKPAKNQTSTHSNKTRDTVITPQFREDLRNWIKDDCDIASKVLELVELVMRDPFKGRGKPEKLKYEKNVWSRRITEEHRLVYKVTDGRIDFLQARYHN</sequence>
<name>A0A7Z9DXY0_9CYAN</name>
<evidence type="ECO:0000256" key="7">
    <source>
        <dbReference type="ARBA" id="ARBA00050056"/>
    </source>
</evidence>
<feature type="region of interest" description="Disordered" evidence="8">
    <location>
        <begin position="1"/>
        <end position="48"/>
    </location>
</feature>
<keyword evidence="4" id="KW-0255">Endonuclease</keyword>
<keyword evidence="10" id="KW-1185">Reference proteome</keyword>
<dbReference type="OrthoDB" id="9801102at2"/>
<evidence type="ECO:0000313" key="9">
    <source>
        <dbReference type="EMBL" id="VXD17623.1"/>
    </source>
</evidence>
<organism evidence="9 10">
    <name type="scientific">Planktothrix serta PCC 8927</name>
    <dbReference type="NCBI Taxonomy" id="671068"/>
    <lineage>
        <taxon>Bacteria</taxon>
        <taxon>Bacillati</taxon>
        <taxon>Cyanobacteriota</taxon>
        <taxon>Cyanophyceae</taxon>
        <taxon>Oscillatoriophycideae</taxon>
        <taxon>Oscillatoriales</taxon>
        <taxon>Microcoleaceae</taxon>
        <taxon>Planktothrix</taxon>
    </lineage>
</organism>
<evidence type="ECO:0000256" key="5">
    <source>
        <dbReference type="ARBA" id="ARBA00022801"/>
    </source>
</evidence>
<reference evidence="9" key="1">
    <citation type="submission" date="2019-10" db="EMBL/GenBank/DDBJ databases">
        <authorList>
            <consortium name="Genoscope - CEA"/>
            <person name="William W."/>
        </authorList>
    </citation>
    <scope>NUCLEOTIDE SEQUENCE [LARGE SCALE GENOMIC DNA]</scope>
    <source>
        <strain evidence="9">BBR_PRJEB10992</strain>
    </source>
</reference>
<evidence type="ECO:0000256" key="4">
    <source>
        <dbReference type="ARBA" id="ARBA00022759"/>
    </source>
</evidence>
<dbReference type="Proteomes" id="UP000184550">
    <property type="component" value="Unassembled WGS sequence"/>
</dbReference>
<comment type="caution">
    <text evidence="9">The sequence shown here is derived from an EMBL/GenBank/DDBJ whole genome shotgun (WGS) entry which is preliminary data.</text>
</comment>
<dbReference type="AlphaFoldDB" id="A0A7Z9DXY0"/>
<keyword evidence="2" id="KW-1277">Toxin-antitoxin system</keyword>
<dbReference type="Pfam" id="PF06769">
    <property type="entry name" value="YoeB_toxin"/>
    <property type="match status" value="1"/>
</dbReference>
<dbReference type="SUPFAM" id="SSF143011">
    <property type="entry name" value="RelE-like"/>
    <property type="match status" value="1"/>
</dbReference>
<gene>
    <name evidence="9" type="ORF">PL8927_600033</name>
</gene>
<comment type="similarity">
    <text evidence="1">Belongs to the YoeB family.</text>
</comment>
<keyword evidence="5 9" id="KW-0378">Hydrolase</keyword>
<accession>A0A7Z9DXY0</accession>
<dbReference type="InterPro" id="IPR035093">
    <property type="entry name" value="RelE/ParE_toxin_dom_sf"/>
</dbReference>
<dbReference type="EMBL" id="CZCU02000136">
    <property type="protein sequence ID" value="VXD17623.1"/>
    <property type="molecule type" value="Genomic_DNA"/>
</dbReference>
<protein>
    <recommendedName>
        <fullName evidence="7">Endoribonuclease YoeB</fullName>
    </recommendedName>
    <alternativeName>
        <fullName evidence="6">Putative mRNA interferase YoeB</fullName>
    </alternativeName>
</protein>
<dbReference type="GO" id="GO:0006401">
    <property type="term" value="P:RNA catabolic process"/>
    <property type="evidence" value="ECO:0007669"/>
    <property type="project" value="InterPro"/>
</dbReference>
<dbReference type="GO" id="GO:0016787">
    <property type="term" value="F:hydrolase activity"/>
    <property type="evidence" value="ECO:0007669"/>
    <property type="project" value="UniProtKB-KW"/>
</dbReference>
<keyword evidence="3" id="KW-0540">Nuclease</keyword>
<dbReference type="InterPro" id="IPR009614">
    <property type="entry name" value="YoeB_toxin"/>
</dbReference>
<dbReference type="PANTHER" id="PTHR38039">
    <property type="entry name" value="TOXIN YOEB"/>
    <property type="match status" value="1"/>
</dbReference>
<dbReference type="GO" id="GO:0045892">
    <property type="term" value="P:negative regulation of DNA-templated transcription"/>
    <property type="evidence" value="ECO:0007669"/>
    <property type="project" value="TreeGrafter"/>
</dbReference>
<dbReference type="RefSeq" id="WP_083621190.1">
    <property type="nucleotide sequence ID" value="NZ_LR734869.1"/>
</dbReference>
<evidence type="ECO:0000313" key="10">
    <source>
        <dbReference type="Proteomes" id="UP000184550"/>
    </source>
</evidence>
<proteinExistence type="inferred from homology"/>
<feature type="compositionally biased region" description="Polar residues" evidence="8">
    <location>
        <begin position="7"/>
        <end position="40"/>
    </location>
</feature>
<dbReference type="GO" id="GO:0004519">
    <property type="term" value="F:endonuclease activity"/>
    <property type="evidence" value="ECO:0007669"/>
    <property type="project" value="UniProtKB-KW"/>
</dbReference>
<evidence type="ECO:0000256" key="2">
    <source>
        <dbReference type="ARBA" id="ARBA00022649"/>
    </source>
</evidence>
<evidence type="ECO:0000256" key="8">
    <source>
        <dbReference type="SAM" id="MobiDB-lite"/>
    </source>
</evidence>
<dbReference type="NCBIfam" id="TIGR02116">
    <property type="entry name" value="toxin_Txe_YoeB"/>
    <property type="match status" value="1"/>
</dbReference>
<dbReference type="Gene3D" id="3.30.2310.20">
    <property type="entry name" value="RelE-like"/>
    <property type="match status" value="1"/>
</dbReference>
<dbReference type="PANTHER" id="PTHR38039:SF1">
    <property type="entry name" value="TOXIN YOEB"/>
    <property type="match status" value="1"/>
</dbReference>
<evidence type="ECO:0000256" key="6">
    <source>
        <dbReference type="ARBA" id="ARBA00030388"/>
    </source>
</evidence>
<evidence type="ECO:0000256" key="1">
    <source>
        <dbReference type="ARBA" id="ARBA00008172"/>
    </source>
</evidence>
<evidence type="ECO:0000256" key="3">
    <source>
        <dbReference type="ARBA" id="ARBA00022722"/>
    </source>
</evidence>